<keyword evidence="3 5" id="KW-0418">Kinase</keyword>
<proteinExistence type="inferred from homology"/>
<evidence type="ECO:0000313" key="6">
    <source>
        <dbReference type="Proteomes" id="UP000280368"/>
    </source>
</evidence>
<accession>A0A3L9ZMF8</accession>
<dbReference type="CDD" id="cd01166">
    <property type="entry name" value="KdgK"/>
    <property type="match status" value="1"/>
</dbReference>
<evidence type="ECO:0000256" key="2">
    <source>
        <dbReference type="ARBA" id="ARBA00022679"/>
    </source>
</evidence>
<evidence type="ECO:0000256" key="3">
    <source>
        <dbReference type="ARBA" id="ARBA00022777"/>
    </source>
</evidence>
<gene>
    <name evidence="5" type="ORF">BC961_3014</name>
</gene>
<dbReference type="PANTHER" id="PTHR43320">
    <property type="entry name" value="SUGAR KINASE"/>
    <property type="match status" value="1"/>
</dbReference>
<reference evidence="5 6" key="1">
    <citation type="submission" date="2018-10" db="EMBL/GenBank/DDBJ databases">
        <title>Genomic Encyclopedia of Archaeal and Bacterial Type Strains, Phase II (KMG-II): from individual species to whole genera.</title>
        <authorList>
            <person name="Goeker M."/>
        </authorList>
    </citation>
    <scope>NUCLEOTIDE SEQUENCE [LARGE SCALE GENOMIC DNA]</scope>
    <source>
        <strain evidence="5 6">DSM 19727</strain>
    </source>
</reference>
<comment type="similarity">
    <text evidence="1">Belongs to the carbohydrate kinase PfkB family.</text>
</comment>
<dbReference type="InterPro" id="IPR052700">
    <property type="entry name" value="Carb_kinase_PfkB-like"/>
</dbReference>
<dbReference type="Pfam" id="PF00294">
    <property type="entry name" value="PfkB"/>
    <property type="match status" value="1"/>
</dbReference>
<dbReference type="AlphaFoldDB" id="A0A3L9ZMF8"/>
<dbReference type="InterPro" id="IPR029056">
    <property type="entry name" value="Ribokinase-like"/>
</dbReference>
<dbReference type="Gene3D" id="3.40.1190.20">
    <property type="match status" value="1"/>
</dbReference>
<evidence type="ECO:0000259" key="4">
    <source>
        <dbReference type="Pfam" id="PF00294"/>
    </source>
</evidence>
<evidence type="ECO:0000256" key="1">
    <source>
        <dbReference type="ARBA" id="ARBA00010688"/>
    </source>
</evidence>
<keyword evidence="2" id="KW-0808">Transferase</keyword>
<evidence type="ECO:0000313" key="5">
    <source>
        <dbReference type="EMBL" id="RMA71625.1"/>
    </source>
</evidence>
<sequence>MGKVLCFGEILLRYSMGENFPQEQDLNSYIGGAESNVAMALAKWDIPVRYCTAMPDNFLSDKIISFYNEKGIDTSSIVKSGERIGSYYLNQGADVKNAGVIYDRNYSSFSDLTSSSLNWDEIFKDVTWFHFTAISPALNARVASICEEALIVASNKGITISLDLNFREKLWKYGSEPIAVMPKLAKYANVIMGNIWAADKMLGIRICTQVTDNATDAQLVEQGEISSKAILNQYPNCHTVANTFRFSEGQGVKYFTTLYQENHFYKSKTLYTMKTIDKVGTGDCFMAGLIYGITTKEQPQKILDFATRAAFQKLFLKGDSTNSKSEEIKKLIHQDE</sequence>
<dbReference type="SUPFAM" id="SSF53613">
    <property type="entry name" value="Ribokinase-like"/>
    <property type="match status" value="1"/>
</dbReference>
<protein>
    <submittedName>
        <fullName evidence="5">2-dehydro-3-deoxygluconokinase</fullName>
    </submittedName>
</protein>
<dbReference type="InterPro" id="IPR011611">
    <property type="entry name" value="PfkB_dom"/>
</dbReference>
<feature type="domain" description="Carbohydrate kinase PfkB" evidence="4">
    <location>
        <begin position="2"/>
        <end position="321"/>
    </location>
</feature>
<comment type="caution">
    <text evidence="5">The sequence shown here is derived from an EMBL/GenBank/DDBJ whole genome shotgun (WGS) entry which is preliminary data.</text>
</comment>
<keyword evidence="6" id="KW-1185">Reference proteome</keyword>
<dbReference type="GO" id="GO:0016301">
    <property type="term" value="F:kinase activity"/>
    <property type="evidence" value="ECO:0007669"/>
    <property type="project" value="UniProtKB-KW"/>
</dbReference>
<name>A0A3L9ZMF8_9FLAO</name>
<dbReference type="RefSeq" id="WP_121926559.1">
    <property type="nucleotide sequence ID" value="NZ_CBCSGA010000018.1"/>
</dbReference>
<dbReference type="PANTHER" id="PTHR43320:SF2">
    <property type="entry name" value="2-DEHYDRO-3-DEOXYGLUCONOKINASE_2-DEHYDRO-3-DEOXYGALACTONOKINASE"/>
    <property type="match status" value="1"/>
</dbReference>
<organism evidence="5 6">
    <name type="scientific">Flavobacterium weaverense</name>
    <dbReference type="NCBI Taxonomy" id="271156"/>
    <lineage>
        <taxon>Bacteria</taxon>
        <taxon>Pseudomonadati</taxon>
        <taxon>Bacteroidota</taxon>
        <taxon>Flavobacteriia</taxon>
        <taxon>Flavobacteriales</taxon>
        <taxon>Flavobacteriaceae</taxon>
        <taxon>Flavobacterium</taxon>
    </lineage>
</organism>
<dbReference type="Proteomes" id="UP000280368">
    <property type="component" value="Unassembled WGS sequence"/>
</dbReference>
<dbReference type="EMBL" id="REFH01000014">
    <property type="protein sequence ID" value="RMA71625.1"/>
    <property type="molecule type" value="Genomic_DNA"/>
</dbReference>
<dbReference type="OrthoDB" id="9813569at2"/>